<dbReference type="Gene3D" id="3.30.160.60">
    <property type="entry name" value="Classic Zinc Finger"/>
    <property type="match status" value="1"/>
</dbReference>
<evidence type="ECO:0000256" key="1">
    <source>
        <dbReference type="ARBA" id="ARBA00022723"/>
    </source>
</evidence>
<comment type="caution">
    <text evidence="7">The sequence shown here is derived from an EMBL/GenBank/DDBJ whole genome shotgun (WGS) entry which is preliminary data.</text>
</comment>
<keyword evidence="3" id="KW-0862">Zinc</keyword>
<feature type="chain" id="PRO_5042259623" description="C2H2-type domain-containing protein" evidence="5">
    <location>
        <begin position="20"/>
        <end position="319"/>
    </location>
</feature>
<evidence type="ECO:0000259" key="6">
    <source>
        <dbReference type="PROSITE" id="PS50157"/>
    </source>
</evidence>
<dbReference type="GO" id="GO:0000981">
    <property type="term" value="F:DNA-binding transcription factor activity, RNA polymerase II-specific"/>
    <property type="evidence" value="ECO:0007669"/>
    <property type="project" value="TreeGrafter"/>
</dbReference>
<dbReference type="PROSITE" id="PS00028">
    <property type="entry name" value="ZINC_FINGER_C2H2_1"/>
    <property type="match status" value="2"/>
</dbReference>
<protein>
    <recommendedName>
        <fullName evidence="6">C2H2-type domain-containing protein</fullName>
    </recommendedName>
</protein>
<evidence type="ECO:0000313" key="8">
    <source>
        <dbReference type="Proteomes" id="UP001221142"/>
    </source>
</evidence>
<feature type="signal peptide" evidence="5">
    <location>
        <begin position="1"/>
        <end position="19"/>
    </location>
</feature>
<evidence type="ECO:0000256" key="5">
    <source>
        <dbReference type="SAM" id="SignalP"/>
    </source>
</evidence>
<dbReference type="EMBL" id="JARKIF010000016">
    <property type="protein sequence ID" value="KAJ7621213.1"/>
    <property type="molecule type" value="Genomic_DNA"/>
</dbReference>
<keyword evidence="2 4" id="KW-0863">Zinc-finger</keyword>
<dbReference type="PANTHER" id="PTHR23235">
    <property type="entry name" value="KRUEPPEL-LIKE TRANSCRIPTION FACTOR"/>
    <property type="match status" value="1"/>
</dbReference>
<dbReference type="GO" id="GO:0008270">
    <property type="term" value="F:zinc ion binding"/>
    <property type="evidence" value="ECO:0007669"/>
    <property type="project" value="UniProtKB-KW"/>
</dbReference>
<feature type="domain" description="C2H2-type" evidence="6">
    <location>
        <begin position="248"/>
        <end position="272"/>
    </location>
</feature>
<accession>A0AAD7BHV8</accession>
<dbReference type="AlphaFoldDB" id="A0AAD7BHV8"/>
<evidence type="ECO:0000256" key="2">
    <source>
        <dbReference type="ARBA" id="ARBA00022771"/>
    </source>
</evidence>
<organism evidence="7 8">
    <name type="scientific">Roridomyces roridus</name>
    <dbReference type="NCBI Taxonomy" id="1738132"/>
    <lineage>
        <taxon>Eukaryota</taxon>
        <taxon>Fungi</taxon>
        <taxon>Dikarya</taxon>
        <taxon>Basidiomycota</taxon>
        <taxon>Agaricomycotina</taxon>
        <taxon>Agaricomycetes</taxon>
        <taxon>Agaricomycetidae</taxon>
        <taxon>Agaricales</taxon>
        <taxon>Marasmiineae</taxon>
        <taxon>Mycenaceae</taxon>
        <taxon>Roridomyces</taxon>
    </lineage>
</organism>
<sequence length="319" mass="35866">MSTVLAMILNFPLQHLLVSQLDIGLNADGHMSCRFKPNPHDRTDFLAHEGLILNLESLQTGEGHMISFSASPDESYLLSTPGDSSPALDDLWSTTSGTSLQVQETAPQHYSSAYSEAVSSFLLQDGDLDFDPASEVNARHFSELMQTVPVAYADYQLDRNEVALLSPLPIDSDMCSPSNSHSDPASPSNLTFIATNWSSPEKRFLEQTPSKSKRSAQYPCLHPRCERVLTSPYTRQVHMRTHRVKPTFLCTMGCGEDFTRQHDRERHEVALHGKKCKHTCKRCKRFFSSDKMLLRHVCRGNKQGAIRWPLDDDCKPDVE</sequence>
<keyword evidence="5" id="KW-0732">Signal</keyword>
<dbReference type="PANTHER" id="PTHR23235:SF120">
    <property type="entry name" value="KRUPPEL-LIKE FACTOR 15"/>
    <property type="match status" value="1"/>
</dbReference>
<dbReference type="InterPro" id="IPR013087">
    <property type="entry name" value="Znf_C2H2_type"/>
</dbReference>
<evidence type="ECO:0000313" key="7">
    <source>
        <dbReference type="EMBL" id="KAJ7621213.1"/>
    </source>
</evidence>
<dbReference type="PROSITE" id="PS50157">
    <property type="entry name" value="ZINC_FINGER_C2H2_2"/>
    <property type="match status" value="1"/>
</dbReference>
<evidence type="ECO:0000256" key="3">
    <source>
        <dbReference type="ARBA" id="ARBA00022833"/>
    </source>
</evidence>
<name>A0AAD7BHV8_9AGAR</name>
<keyword evidence="1" id="KW-0479">Metal-binding</keyword>
<reference evidence="7" key="1">
    <citation type="submission" date="2023-03" db="EMBL/GenBank/DDBJ databases">
        <title>Massive genome expansion in bonnet fungi (Mycena s.s.) driven by repeated elements and novel gene families across ecological guilds.</title>
        <authorList>
            <consortium name="Lawrence Berkeley National Laboratory"/>
            <person name="Harder C.B."/>
            <person name="Miyauchi S."/>
            <person name="Viragh M."/>
            <person name="Kuo A."/>
            <person name="Thoen E."/>
            <person name="Andreopoulos B."/>
            <person name="Lu D."/>
            <person name="Skrede I."/>
            <person name="Drula E."/>
            <person name="Henrissat B."/>
            <person name="Morin E."/>
            <person name="Kohler A."/>
            <person name="Barry K."/>
            <person name="LaButti K."/>
            <person name="Morin E."/>
            <person name="Salamov A."/>
            <person name="Lipzen A."/>
            <person name="Mereny Z."/>
            <person name="Hegedus B."/>
            <person name="Baldrian P."/>
            <person name="Stursova M."/>
            <person name="Weitz H."/>
            <person name="Taylor A."/>
            <person name="Grigoriev I.V."/>
            <person name="Nagy L.G."/>
            <person name="Martin F."/>
            <person name="Kauserud H."/>
        </authorList>
    </citation>
    <scope>NUCLEOTIDE SEQUENCE</scope>
    <source>
        <strain evidence="7">9284</strain>
    </source>
</reference>
<dbReference type="GO" id="GO:0000978">
    <property type="term" value="F:RNA polymerase II cis-regulatory region sequence-specific DNA binding"/>
    <property type="evidence" value="ECO:0007669"/>
    <property type="project" value="TreeGrafter"/>
</dbReference>
<keyword evidence="8" id="KW-1185">Reference proteome</keyword>
<dbReference type="Proteomes" id="UP001221142">
    <property type="component" value="Unassembled WGS sequence"/>
</dbReference>
<dbReference type="SMART" id="SM00355">
    <property type="entry name" value="ZnF_C2H2"/>
    <property type="match status" value="2"/>
</dbReference>
<evidence type="ECO:0000256" key="4">
    <source>
        <dbReference type="PROSITE-ProRule" id="PRU00042"/>
    </source>
</evidence>
<gene>
    <name evidence="7" type="ORF">FB45DRAFT_1062232</name>
</gene>
<proteinExistence type="predicted"/>